<name>C1BYE2_ESOLU</name>
<gene>
    <name evidence="2" type="primary">NCKPL</name>
</gene>
<evidence type="ECO:0000256" key="1">
    <source>
        <dbReference type="SAM" id="Phobius"/>
    </source>
</evidence>
<keyword evidence="1" id="KW-1133">Transmembrane helix</keyword>
<proteinExistence type="evidence at transcript level"/>
<reference evidence="2" key="2">
    <citation type="submission" date="2010-07" db="EMBL/GenBank/DDBJ databases">
        <title>Esox lucius ESTs and full-length cDNAs.</title>
        <authorList>
            <consortium name="cGRASP (B.F. Koop &amp; W.S. Davidson)"/>
            <person name="Leong J."/>
            <person name="Jantzen S."/>
            <person name="Cooper G."/>
            <person name="Davidson W.S."/>
            <person name="Koop B.F."/>
        </authorList>
    </citation>
    <scope>NUCLEOTIDE SEQUENCE</scope>
    <source>
        <tissue evidence="2">Head kidney</tissue>
    </source>
</reference>
<dbReference type="Pfam" id="PF09735">
    <property type="entry name" value="Nckap1"/>
    <property type="match status" value="1"/>
</dbReference>
<dbReference type="EMBL" id="BT079621">
    <property type="protein sequence ID" value="ACO14045.1"/>
    <property type="molecule type" value="mRNA"/>
</dbReference>
<keyword evidence="1" id="KW-0472">Membrane</keyword>
<organism evidence="2">
    <name type="scientific">Esox lucius</name>
    <name type="common">Northern pike</name>
    <dbReference type="NCBI Taxonomy" id="8010"/>
    <lineage>
        <taxon>Eukaryota</taxon>
        <taxon>Metazoa</taxon>
        <taxon>Chordata</taxon>
        <taxon>Craniata</taxon>
        <taxon>Vertebrata</taxon>
        <taxon>Euteleostomi</taxon>
        <taxon>Actinopterygii</taxon>
        <taxon>Neopterygii</taxon>
        <taxon>Teleostei</taxon>
        <taxon>Protacanthopterygii</taxon>
        <taxon>Esociformes</taxon>
        <taxon>Esocidae</taxon>
        <taxon>Esox</taxon>
    </lineage>
</organism>
<dbReference type="AlphaFoldDB" id="C1BYE2"/>
<evidence type="ECO:0000313" key="2">
    <source>
        <dbReference type="EMBL" id="ACO14045.1"/>
    </source>
</evidence>
<reference evidence="2" key="1">
    <citation type="journal article" date="2010" name="BMC Genomics">
        <title>Salmo salar and Esox lucius full-length cDNA sequences reveal changes in evolutionary pressures on a post-tetraploidization genome.</title>
        <authorList>
            <person name="Leong J.S."/>
            <person name="Jantzen S.G."/>
            <person name="von Schalburg K.R."/>
            <person name="Cooper G.A."/>
            <person name="Messmer A.M."/>
            <person name="Liao N.Y."/>
            <person name="Munro S."/>
            <person name="Moore R."/>
            <person name="Holt R.A."/>
            <person name="Jones S.J."/>
            <person name="Davidson W.S."/>
            <person name="Koop B.F."/>
        </authorList>
    </citation>
    <scope>NUCLEOTIDE SEQUENCE</scope>
    <source>
        <tissue evidence="2">Head kidney</tissue>
    </source>
</reference>
<dbReference type="InterPro" id="IPR019137">
    <property type="entry name" value="Nck-associated_protein-1"/>
</dbReference>
<accession>C1BYE2</accession>
<protein>
    <submittedName>
        <fullName evidence="2">Nck-associated protein 1-like</fullName>
    </submittedName>
</protein>
<keyword evidence="1" id="KW-0812">Transmembrane</keyword>
<feature type="transmembrane region" description="Helical" evidence="1">
    <location>
        <begin position="56"/>
        <end position="75"/>
    </location>
</feature>
<sequence>MTMAYQQKLAEKLTILNDRGVGVLLRMNYIKKVRERGVGPLRGMANIKKRNQTRNLRVLSFVFLIISALVCYFQWGDGCLFVLY</sequence>